<gene>
    <name evidence="1" type="ORF">AM380_15325</name>
</gene>
<accession>A0AAU8ZPE4</accession>
<proteinExistence type="predicted"/>
<sequence length="258" mass="28047">MNTKPKVLEALEEIGPCDVTTLAMHMEQSESCVNALMVNQLRKGMVKLTDGVYHLTHKSAPAQTTQKPSAKPAVSRTKVEVLREILKDTGKCFTATELSERSGMPVKNISGLLANDVSKGVINQTKTDGRSVYQWAAAKEDNSPLSATAPNVDNSRLLTAAVCPGKMTESRPFIATTEPELNGEKNHLLHTPTASVSNGTLSVPNSKCLCDELVKIDDELISLNTRVKELTEARQLKSEMLDLVTKLEALIGREHANN</sequence>
<dbReference type="RefSeq" id="WP_108656897.1">
    <property type="nucleotide sequence ID" value="NZ_CP028956.1"/>
</dbReference>
<organism evidence="1 2">
    <name type="scientific">Morganella morganii</name>
    <name type="common">Proteus morganii</name>
    <dbReference type="NCBI Taxonomy" id="582"/>
    <lineage>
        <taxon>Bacteria</taxon>
        <taxon>Pseudomonadati</taxon>
        <taxon>Pseudomonadota</taxon>
        <taxon>Gammaproteobacteria</taxon>
        <taxon>Enterobacterales</taxon>
        <taxon>Morganellaceae</taxon>
        <taxon>Morganella</taxon>
    </lineage>
</organism>
<evidence type="ECO:0000313" key="1">
    <source>
        <dbReference type="EMBL" id="AWC94914.1"/>
    </source>
</evidence>
<protein>
    <recommendedName>
        <fullName evidence="3">DUF1627 domain-containing protein</fullName>
    </recommendedName>
</protein>
<name>A0AAU8ZPE4_MORMO</name>
<dbReference type="EMBL" id="CP028956">
    <property type="protein sequence ID" value="AWC94914.1"/>
    <property type="molecule type" value="Genomic_DNA"/>
</dbReference>
<evidence type="ECO:0000313" key="2">
    <source>
        <dbReference type="Proteomes" id="UP000244682"/>
    </source>
</evidence>
<dbReference type="Proteomes" id="UP000244682">
    <property type="component" value="Chromosome"/>
</dbReference>
<dbReference type="AlphaFoldDB" id="A0AAU8ZPE4"/>
<evidence type="ECO:0008006" key="3">
    <source>
        <dbReference type="Google" id="ProtNLM"/>
    </source>
</evidence>
<reference evidence="1 2" key="1">
    <citation type="submission" date="2018-04" db="EMBL/GenBank/DDBJ databases">
        <title>Whole genome sequencing of Morganella morganii AR_0133.</title>
        <authorList>
            <person name="Conlan S."/>
            <person name="Thomas P.J."/>
            <person name="Mullikin J."/>
            <person name="Frank K.M."/>
            <person name="Segre J.A."/>
        </authorList>
    </citation>
    <scope>NUCLEOTIDE SEQUENCE [LARGE SCALE GENOMIC DNA]</scope>
    <source>
        <strain evidence="1 2">AR_0133</strain>
    </source>
</reference>